<sequence length="126" mass="14484">MFLALPAGWLEEIAAGGLKTNWKRVLTAEDILVASDDEFHRLEDTKQYTCSVINAFLDMGVLMAEREAIQAYAMKNPYIMASAPEIVDERDALWYAKQEYRVTTPEDKEQLLQLLRNDELMQPLDE</sequence>
<dbReference type="Proteomes" id="UP000606870">
    <property type="component" value="Unassembled WGS sequence"/>
</dbReference>
<gene>
    <name evidence="1" type="ORF">H8J70_09865</name>
</gene>
<evidence type="ECO:0000313" key="1">
    <source>
        <dbReference type="EMBL" id="MBC3537558.1"/>
    </source>
</evidence>
<organism evidence="1 2">
    <name type="scientific">Megasphaera hominis</name>
    <dbReference type="NCBI Taxonomy" id="159836"/>
    <lineage>
        <taxon>Bacteria</taxon>
        <taxon>Bacillati</taxon>
        <taxon>Bacillota</taxon>
        <taxon>Negativicutes</taxon>
        <taxon>Veillonellales</taxon>
        <taxon>Veillonellaceae</taxon>
        <taxon>Megasphaera</taxon>
    </lineage>
</organism>
<evidence type="ECO:0000313" key="2">
    <source>
        <dbReference type="Proteomes" id="UP000606870"/>
    </source>
</evidence>
<comment type="caution">
    <text evidence="1">The sequence shown here is derived from an EMBL/GenBank/DDBJ whole genome shotgun (WGS) entry which is preliminary data.</text>
</comment>
<dbReference type="EMBL" id="JACOGK010000030">
    <property type="protein sequence ID" value="MBC3537558.1"/>
    <property type="molecule type" value="Genomic_DNA"/>
</dbReference>
<keyword evidence="2" id="KW-1185">Reference proteome</keyword>
<protein>
    <submittedName>
        <fullName evidence="1">Uncharacterized protein</fullName>
    </submittedName>
</protein>
<proteinExistence type="predicted"/>
<reference evidence="1 2" key="1">
    <citation type="submission" date="2020-08" db="EMBL/GenBank/DDBJ databases">
        <authorList>
            <person name="Liu C."/>
            <person name="Sun Q."/>
        </authorList>
    </citation>
    <scope>NUCLEOTIDE SEQUENCE [LARGE SCALE GENOMIC DNA]</scope>
    <source>
        <strain evidence="1 2">NSJ-59</strain>
    </source>
</reference>
<name>A0ABR6VJU4_9FIRM</name>
<dbReference type="RefSeq" id="WP_186504028.1">
    <property type="nucleotide sequence ID" value="NZ_JACOGK010000030.1"/>
</dbReference>
<accession>A0ABR6VJU4</accession>